<name>A0ABV3GNZ7_MICGL</name>
<reference evidence="2 3" key="1">
    <citation type="submission" date="2024-06" db="EMBL/GenBank/DDBJ databases">
        <title>The Natural Products Discovery Center: Release of the First 8490 Sequenced Strains for Exploring Actinobacteria Biosynthetic Diversity.</title>
        <authorList>
            <person name="Kalkreuter E."/>
            <person name="Kautsar S.A."/>
            <person name="Yang D."/>
            <person name="Bader C.D."/>
            <person name="Teijaro C.N."/>
            <person name="Fluegel L."/>
            <person name="Davis C.M."/>
            <person name="Simpson J.R."/>
            <person name="Lauterbach L."/>
            <person name="Steele A.D."/>
            <person name="Gui C."/>
            <person name="Meng S."/>
            <person name="Li G."/>
            <person name="Viehrig K."/>
            <person name="Ye F."/>
            <person name="Su P."/>
            <person name="Kiefer A.F."/>
            <person name="Nichols A."/>
            <person name="Cepeda A.J."/>
            <person name="Yan W."/>
            <person name="Fan B."/>
            <person name="Jiang Y."/>
            <person name="Adhikari A."/>
            <person name="Zheng C.-J."/>
            <person name="Schuster L."/>
            <person name="Cowan T.M."/>
            <person name="Smanski M.J."/>
            <person name="Chevrette M.G."/>
            <person name="De Carvalho L.P.S."/>
            <person name="Shen B."/>
        </authorList>
    </citation>
    <scope>NUCLEOTIDE SEQUENCE [LARGE SCALE GENOMIC DNA]</scope>
    <source>
        <strain evidence="2 3">NPDC050100</strain>
    </source>
</reference>
<feature type="transmembrane region" description="Helical" evidence="1">
    <location>
        <begin position="38"/>
        <end position="59"/>
    </location>
</feature>
<keyword evidence="1" id="KW-1133">Transmembrane helix</keyword>
<dbReference type="EMBL" id="JBFALK010000021">
    <property type="protein sequence ID" value="MEV0973363.1"/>
    <property type="molecule type" value="Genomic_DNA"/>
</dbReference>
<gene>
    <name evidence="2" type="ORF">AB0I59_32575</name>
</gene>
<sequence length="125" mass="12911">MPGSQFGRLSLRADAVYCLVVGLIVAATAPLTTTTVQLPALVIAAVGSGVVLWAGVVWWLSFRPLRDGLRLVLAANVLAASVLAAVSFAAASIVVLMTFLAIAIDVGGFAASQIVALKRMSREAF</sequence>
<organism evidence="2 3">
    <name type="scientific">Microtetraspora glauca</name>
    <dbReference type="NCBI Taxonomy" id="1996"/>
    <lineage>
        <taxon>Bacteria</taxon>
        <taxon>Bacillati</taxon>
        <taxon>Actinomycetota</taxon>
        <taxon>Actinomycetes</taxon>
        <taxon>Streptosporangiales</taxon>
        <taxon>Streptosporangiaceae</taxon>
        <taxon>Microtetraspora</taxon>
    </lineage>
</organism>
<dbReference type="RefSeq" id="WP_358138972.1">
    <property type="nucleotide sequence ID" value="NZ_JBFALK010000021.1"/>
</dbReference>
<dbReference type="Proteomes" id="UP001551675">
    <property type="component" value="Unassembled WGS sequence"/>
</dbReference>
<evidence type="ECO:0000313" key="3">
    <source>
        <dbReference type="Proteomes" id="UP001551675"/>
    </source>
</evidence>
<protein>
    <submittedName>
        <fullName evidence="2">Uncharacterized protein</fullName>
    </submittedName>
</protein>
<comment type="caution">
    <text evidence="2">The sequence shown here is derived from an EMBL/GenBank/DDBJ whole genome shotgun (WGS) entry which is preliminary data.</text>
</comment>
<feature type="transmembrane region" description="Helical" evidence="1">
    <location>
        <begin position="71"/>
        <end position="90"/>
    </location>
</feature>
<keyword evidence="3" id="KW-1185">Reference proteome</keyword>
<keyword evidence="1" id="KW-0472">Membrane</keyword>
<keyword evidence="1" id="KW-0812">Transmembrane</keyword>
<evidence type="ECO:0000313" key="2">
    <source>
        <dbReference type="EMBL" id="MEV0973363.1"/>
    </source>
</evidence>
<feature type="transmembrane region" description="Helical" evidence="1">
    <location>
        <begin position="96"/>
        <end position="117"/>
    </location>
</feature>
<accession>A0ABV3GNZ7</accession>
<proteinExistence type="predicted"/>
<feature type="transmembrane region" description="Helical" evidence="1">
    <location>
        <begin position="12"/>
        <end position="32"/>
    </location>
</feature>
<evidence type="ECO:0000256" key="1">
    <source>
        <dbReference type="SAM" id="Phobius"/>
    </source>
</evidence>